<sequence length="90" mass="9796">FHVYMEAHPGSRVSQRKDLVTDEAATLKGIPKQVVAAFQKTMLGHGIDLLSYTGGAVSSVHTDADIDHTLGIFQATIQTLLDDRVIARLH</sequence>
<feature type="non-terminal residue" evidence="1">
    <location>
        <position position="1"/>
    </location>
</feature>
<dbReference type="AlphaFoldDB" id="A0A382AY52"/>
<organism evidence="1">
    <name type="scientific">marine metagenome</name>
    <dbReference type="NCBI Taxonomy" id="408172"/>
    <lineage>
        <taxon>unclassified sequences</taxon>
        <taxon>metagenomes</taxon>
        <taxon>ecological metagenomes</taxon>
    </lineage>
</organism>
<evidence type="ECO:0000313" key="1">
    <source>
        <dbReference type="EMBL" id="SVB05933.1"/>
    </source>
</evidence>
<protein>
    <submittedName>
        <fullName evidence="1">Uncharacterized protein</fullName>
    </submittedName>
</protein>
<name>A0A382AY52_9ZZZZ</name>
<dbReference type="Gene3D" id="3.90.1150.10">
    <property type="entry name" value="Aspartate Aminotransferase, domain 1"/>
    <property type="match status" value="1"/>
</dbReference>
<accession>A0A382AY52</accession>
<dbReference type="EMBL" id="UINC01027156">
    <property type="protein sequence ID" value="SVB05933.1"/>
    <property type="molecule type" value="Genomic_DNA"/>
</dbReference>
<proteinExistence type="predicted"/>
<dbReference type="InterPro" id="IPR015422">
    <property type="entry name" value="PyrdxlP-dep_Trfase_small"/>
</dbReference>
<reference evidence="1" key="1">
    <citation type="submission" date="2018-05" db="EMBL/GenBank/DDBJ databases">
        <authorList>
            <person name="Lanie J.A."/>
            <person name="Ng W.-L."/>
            <person name="Kazmierczak K.M."/>
            <person name="Andrzejewski T.M."/>
            <person name="Davidsen T.M."/>
            <person name="Wayne K.J."/>
            <person name="Tettelin H."/>
            <person name="Glass J.I."/>
            <person name="Rusch D."/>
            <person name="Podicherti R."/>
            <person name="Tsui H.-C.T."/>
            <person name="Winkler M.E."/>
        </authorList>
    </citation>
    <scope>NUCLEOTIDE SEQUENCE</scope>
</reference>
<gene>
    <name evidence="1" type="ORF">METZ01_LOCUS158787</name>
</gene>